<dbReference type="EMBL" id="CAKOGP040000979">
    <property type="protein sequence ID" value="CAJ1940944.1"/>
    <property type="molecule type" value="Genomic_DNA"/>
</dbReference>
<organism evidence="6 7">
    <name type="scientific">Cylindrotheca closterium</name>
    <dbReference type="NCBI Taxonomy" id="2856"/>
    <lineage>
        <taxon>Eukaryota</taxon>
        <taxon>Sar</taxon>
        <taxon>Stramenopiles</taxon>
        <taxon>Ochrophyta</taxon>
        <taxon>Bacillariophyta</taxon>
        <taxon>Bacillariophyceae</taxon>
        <taxon>Bacillariophycidae</taxon>
        <taxon>Bacillariales</taxon>
        <taxon>Bacillariaceae</taxon>
        <taxon>Cylindrotheca</taxon>
    </lineage>
</organism>
<evidence type="ECO:0000313" key="6">
    <source>
        <dbReference type="EMBL" id="CAJ1940944.1"/>
    </source>
</evidence>
<dbReference type="InterPro" id="IPR027806">
    <property type="entry name" value="HARBI1_dom"/>
</dbReference>
<dbReference type="Pfam" id="PF13359">
    <property type="entry name" value="DDE_Tnp_4"/>
    <property type="match status" value="1"/>
</dbReference>
<dbReference type="GO" id="GO:0046872">
    <property type="term" value="F:metal ion binding"/>
    <property type="evidence" value="ECO:0007669"/>
    <property type="project" value="UniProtKB-KW"/>
</dbReference>
<dbReference type="AlphaFoldDB" id="A0AAD2FLH1"/>
<name>A0AAD2FLH1_9STRA</name>
<dbReference type="Proteomes" id="UP001295423">
    <property type="component" value="Unassembled WGS sequence"/>
</dbReference>
<comment type="caution">
    <text evidence="6">The sequence shown here is derived from an EMBL/GenBank/DDBJ whole genome shotgun (WGS) entry which is preliminary data.</text>
</comment>
<protein>
    <recommendedName>
        <fullName evidence="4">DDE Tnp4 domain-containing protein</fullName>
    </recommendedName>
</protein>
<gene>
    <name evidence="5" type="ORF">CYCCA115_LOCUS7285</name>
    <name evidence="6" type="ORF">CYCCA115_LOCUS7287</name>
</gene>
<comment type="cofactor">
    <cofactor evidence="1">
        <name>a divalent metal cation</name>
        <dbReference type="ChEBI" id="CHEBI:60240"/>
    </cofactor>
</comment>
<evidence type="ECO:0000259" key="4">
    <source>
        <dbReference type="Pfam" id="PF13359"/>
    </source>
</evidence>
<keyword evidence="2" id="KW-0479">Metal-binding</keyword>
<accession>A0AAD2FLH1</accession>
<evidence type="ECO:0000256" key="3">
    <source>
        <dbReference type="SAM" id="MobiDB-lite"/>
    </source>
</evidence>
<evidence type="ECO:0000313" key="7">
    <source>
        <dbReference type="Proteomes" id="UP001295423"/>
    </source>
</evidence>
<feature type="domain" description="DDE Tnp4" evidence="4">
    <location>
        <begin position="4"/>
        <end position="53"/>
    </location>
</feature>
<proteinExistence type="predicted"/>
<reference evidence="6" key="1">
    <citation type="submission" date="2023-08" db="EMBL/GenBank/DDBJ databases">
        <authorList>
            <person name="Audoor S."/>
            <person name="Bilcke G."/>
        </authorList>
    </citation>
    <scope>NUCLEOTIDE SEQUENCE</scope>
</reference>
<dbReference type="EMBL" id="CAKOGP040000979">
    <property type="protein sequence ID" value="CAJ1940940.1"/>
    <property type="molecule type" value="Genomic_DNA"/>
</dbReference>
<sequence>MKDAFNFYLSSCRIYIECAFGELVMRWGILWRTLHFRLKKCMEIIRVCMLLHNFILDHQEESERYNMSEVQNFDIEMDQLQQNITQATGEIPLPTVSDNNEPKPSGRRTKEEVNEKALGENIRFNLAYKLASAGLSRPMVTGMHTNKHGHVYMTE</sequence>
<evidence type="ECO:0000256" key="2">
    <source>
        <dbReference type="ARBA" id="ARBA00022723"/>
    </source>
</evidence>
<feature type="region of interest" description="Disordered" evidence="3">
    <location>
        <begin position="90"/>
        <end position="114"/>
    </location>
</feature>
<evidence type="ECO:0000256" key="1">
    <source>
        <dbReference type="ARBA" id="ARBA00001968"/>
    </source>
</evidence>
<keyword evidence="7" id="KW-1185">Reference proteome</keyword>
<evidence type="ECO:0000313" key="5">
    <source>
        <dbReference type="EMBL" id="CAJ1940940.1"/>
    </source>
</evidence>